<evidence type="ECO:0000259" key="6">
    <source>
        <dbReference type="PROSITE" id="PS50888"/>
    </source>
</evidence>
<proteinExistence type="predicted"/>
<dbReference type="InterPro" id="IPR025610">
    <property type="entry name" value="MYC/MYB_N"/>
</dbReference>
<dbReference type="Pfam" id="PF14215">
    <property type="entry name" value="bHLH-MYC_N"/>
    <property type="match status" value="1"/>
</dbReference>
<dbReference type="AlphaFoldDB" id="A0A067K9Y9"/>
<dbReference type="GO" id="GO:0005634">
    <property type="term" value="C:nucleus"/>
    <property type="evidence" value="ECO:0007669"/>
    <property type="project" value="UniProtKB-SubCell"/>
</dbReference>
<sequence length="627" mass="71164">MADTLQSHEAASQKLRKQLEVAVRSIQWSYAIFWSLSTTKQGVLEWAGGYYNGDIKTMKTVQEMELKCEKIGLQRSEQLRELYESLLEGETEQQAERPSVTLSPEDLCDAEWYYLVCMSFQFNTGEGLPGRALANKEIIWLCNAQYADNKVFSRSLLAKSASIQTVVCFSHHEGVIELGVTELVEEDPNLIQHVKASLLDFSKPVCAQKSSFHTNSEDNDKGPVCVQVDHKIVDPLAAFENTPAKDTILSNQVRIHEGLNMESPNDCEQNHQTQDSILEDLNGRISRLQSWLFMDDEINNGILDSTNSSDCISEGFANEEKTLSCPMEKNEKLQNGNNDLHYRTTLSVVLTSSTKLIGQDSCFFSGNCKSSFVSWKKGVFNDHRSQVHQNMLKKILFTVPLMYDDGDFIRMDKKENGGRDCLKKTKRNEICNSVSDKQTENEKFLVLKSMFPSVGEMDKALVLDGMIRYLKELEARVEELESCTDCPDYTERPRRNYLNVAEETSDNYGDKKIENGKKLWMNKRKASEIFNTDLELTQEESEDSLPSDVKVCVREKEVLIEMRCAYREYILLDIMDEINHLHLDVLSVQSLAVDGILTLTLKSKFRNAAIAPAGMIKQALRKVGSKC</sequence>
<evidence type="ECO:0000256" key="4">
    <source>
        <dbReference type="ARBA" id="ARBA00023163"/>
    </source>
</evidence>
<evidence type="ECO:0000256" key="3">
    <source>
        <dbReference type="ARBA" id="ARBA00023159"/>
    </source>
</evidence>
<accession>A0A067K9Y9</accession>
<evidence type="ECO:0000256" key="1">
    <source>
        <dbReference type="ARBA" id="ARBA00004123"/>
    </source>
</evidence>
<keyword evidence="4" id="KW-0804">Transcription</keyword>
<evidence type="ECO:0000256" key="2">
    <source>
        <dbReference type="ARBA" id="ARBA00023015"/>
    </source>
</evidence>
<dbReference type="PANTHER" id="PTHR46266">
    <property type="entry name" value="TRANSCRIPTION FACTOR TT8"/>
    <property type="match status" value="1"/>
</dbReference>
<dbReference type="EMBL" id="KK914782">
    <property type="protein sequence ID" value="KDP28629.1"/>
    <property type="molecule type" value="Genomic_DNA"/>
</dbReference>
<dbReference type="STRING" id="180498.A0A067K9Y9"/>
<reference evidence="7 8" key="1">
    <citation type="journal article" date="2014" name="PLoS ONE">
        <title>Global Analysis of Gene Expression Profiles in Physic Nut (Jatropha curcas L.) Seedlings Exposed to Salt Stress.</title>
        <authorList>
            <person name="Zhang L."/>
            <person name="Zhang C."/>
            <person name="Wu P."/>
            <person name="Chen Y."/>
            <person name="Li M."/>
            <person name="Jiang H."/>
            <person name="Wu G."/>
        </authorList>
    </citation>
    <scope>NUCLEOTIDE SEQUENCE [LARGE SCALE GENOMIC DNA]</scope>
    <source>
        <strain evidence="8">cv. GZQX0401</strain>
        <tissue evidence="7">Young leaves</tissue>
    </source>
</reference>
<evidence type="ECO:0000256" key="5">
    <source>
        <dbReference type="ARBA" id="ARBA00023242"/>
    </source>
</evidence>
<keyword evidence="8" id="KW-1185">Reference proteome</keyword>
<protein>
    <recommendedName>
        <fullName evidence="6">BHLH domain-containing protein</fullName>
    </recommendedName>
</protein>
<feature type="domain" description="BHLH" evidence="6">
    <location>
        <begin position="424"/>
        <end position="473"/>
    </location>
</feature>
<evidence type="ECO:0000313" key="7">
    <source>
        <dbReference type="EMBL" id="KDP28629.1"/>
    </source>
</evidence>
<name>A0A067K9Y9_JATCU</name>
<organism evidence="7 8">
    <name type="scientific">Jatropha curcas</name>
    <name type="common">Barbados nut</name>
    <dbReference type="NCBI Taxonomy" id="180498"/>
    <lineage>
        <taxon>Eukaryota</taxon>
        <taxon>Viridiplantae</taxon>
        <taxon>Streptophyta</taxon>
        <taxon>Embryophyta</taxon>
        <taxon>Tracheophyta</taxon>
        <taxon>Spermatophyta</taxon>
        <taxon>Magnoliopsida</taxon>
        <taxon>eudicotyledons</taxon>
        <taxon>Gunneridae</taxon>
        <taxon>Pentapetalae</taxon>
        <taxon>rosids</taxon>
        <taxon>fabids</taxon>
        <taxon>Malpighiales</taxon>
        <taxon>Euphorbiaceae</taxon>
        <taxon>Crotonoideae</taxon>
        <taxon>Jatropheae</taxon>
        <taxon>Jatropha</taxon>
    </lineage>
</organism>
<dbReference type="InterPro" id="IPR036638">
    <property type="entry name" value="HLH_DNA-bd_sf"/>
</dbReference>
<gene>
    <name evidence="7" type="ORF">JCGZ_14400</name>
</gene>
<dbReference type="GO" id="GO:0046983">
    <property type="term" value="F:protein dimerization activity"/>
    <property type="evidence" value="ECO:0007669"/>
    <property type="project" value="InterPro"/>
</dbReference>
<dbReference type="OrthoDB" id="690068at2759"/>
<keyword evidence="3" id="KW-0010">Activator</keyword>
<dbReference type="GO" id="GO:0080090">
    <property type="term" value="P:regulation of primary metabolic process"/>
    <property type="evidence" value="ECO:0007669"/>
    <property type="project" value="UniProtKB-ARBA"/>
</dbReference>
<keyword evidence="2" id="KW-0805">Transcription regulation</keyword>
<evidence type="ECO:0000313" key="8">
    <source>
        <dbReference type="Proteomes" id="UP000027138"/>
    </source>
</evidence>
<dbReference type="PANTHER" id="PTHR46266:SF1">
    <property type="entry name" value="TRANSCRIPTION FACTOR MYC1"/>
    <property type="match status" value="1"/>
</dbReference>
<dbReference type="Pfam" id="PF22754">
    <property type="entry name" value="bHLH-TF_ACT-like_plant"/>
    <property type="match status" value="1"/>
</dbReference>
<dbReference type="SUPFAM" id="SSF47459">
    <property type="entry name" value="HLH, helix-loop-helix DNA-binding domain"/>
    <property type="match status" value="1"/>
</dbReference>
<dbReference type="InterPro" id="IPR011598">
    <property type="entry name" value="bHLH_dom"/>
</dbReference>
<dbReference type="InterPro" id="IPR054502">
    <property type="entry name" value="bHLH-TF_ACT-like_plant"/>
</dbReference>
<dbReference type="Proteomes" id="UP000027138">
    <property type="component" value="Unassembled WGS sequence"/>
</dbReference>
<keyword evidence="5" id="KW-0539">Nucleus</keyword>
<dbReference type="PROSITE" id="PS50888">
    <property type="entry name" value="BHLH"/>
    <property type="match status" value="1"/>
</dbReference>
<comment type="subcellular location">
    <subcellularLocation>
        <location evidence="1">Nucleus</location>
    </subcellularLocation>
</comment>